<dbReference type="Proteomes" id="UP001479436">
    <property type="component" value="Unassembled WGS sequence"/>
</dbReference>
<dbReference type="PANTHER" id="PTHR12935:SF0">
    <property type="entry name" value="GAMMA-GLUTAMYLCYCLOTRANSFERASE"/>
    <property type="match status" value="1"/>
</dbReference>
<reference evidence="4 5" key="1">
    <citation type="submission" date="2023-04" db="EMBL/GenBank/DDBJ databases">
        <title>Genome of Basidiobolus ranarum AG-B5.</title>
        <authorList>
            <person name="Stajich J.E."/>
            <person name="Carter-House D."/>
            <person name="Gryganskyi A."/>
        </authorList>
    </citation>
    <scope>NUCLEOTIDE SEQUENCE [LARGE SCALE GENOMIC DNA]</scope>
    <source>
        <strain evidence="4 5">AG-B5</strain>
    </source>
</reference>
<name>A0ABR2WID0_9FUNG</name>
<keyword evidence="5" id="KW-1185">Reference proteome</keyword>
<evidence type="ECO:0000313" key="5">
    <source>
        <dbReference type="Proteomes" id="UP001479436"/>
    </source>
</evidence>
<evidence type="ECO:0000256" key="2">
    <source>
        <dbReference type="ARBA" id="ARBA00023239"/>
    </source>
</evidence>
<dbReference type="Gene3D" id="3.10.490.10">
    <property type="entry name" value="Gamma-glutamyl cyclotransferase-like"/>
    <property type="match status" value="1"/>
</dbReference>
<keyword evidence="3" id="KW-0472">Membrane</keyword>
<organism evidence="4 5">
    <name type="scientific">Basidiobolus ranarum</name>
    <dbReference type="NCBI Taxonomy" id="34480"/>
    <lineage>
        <taxon>Eukaryota</taxon>
        <taxon>Fungi</taxon>
        <taxon>Fungi incertae sedis</taxon>
        <taxon>Zoopagomycota</taxon>
        <taxon>Entomophthoromycotina</taxon>
        <taxon>Basidiobolomycetes</taxon>
        <taxon>Basidiobolales</taxon>
        <taxon>Basidiobolaceae</taxon>
        <taxon>Basidiobolus</taxon>
    </lineage>
</organism>
<gene>
    <name evidence="4" type="ORF">K7432_013945</name>
</gene>
<feature type="transmembrane region" description="Helical" evidence="3">
    <location>
        <begin position="174"/>
        <end position="192"/>
    </location>
</feature>
<accession>A0ABR2WID0</accession>
<keyword evidence="2" id="KW-0456">Lyase</keyword>
<comment type="caution">
    <text evidence="4">The sequence shown here is derived from an EMBL/GenBank/DDBJ whole genome shotgun (WGS) entry which is preliminary data.</text>
</comment>
<sequence>MSKDVLTGRRLVKPVRSVPVFVPGYYLSFDHPGMPYTEPGFASIRTLPKGSEATSEESFFPATRSKYNGAPVVHGVAHWITNEDFLKVQLSEGGGGSTEFGYQVVMVKCESYTGEKIVAHTLMTHDHCARPSLPSNRYLNILRVGSKEHEVNPEYQKYLNDVLPFEAHSWTQKIGRYIFFLILIPIFGPVLLSKAFRKKEQMPLMFHWWLHFLSHFIWTLHDLIYEPLLGNGGSWQITTKPKSI</sequence>
<proteinExistence type="predicted"/>
<evidence type="ECO:0000256" key="1">
    <source>
        <dbReference type="ARBA" id="ARBA00012346"/>
    </source>
</evidence>
<dbReference type="PANTHER" id="PTHR12935">
    <property type="entry name" value="GAMMA-GLUTAMYLCYCLOTRANSFERASE"/>
    <property type="match status" value="1"/>
</dbReference>
<evidence type="ECO:0000313" key="4">
    <source>
        <dbReference type="EMBL" id="KAK9761272.1"/>
    </source>
</evidence>
<keyword evidence="3" id="KW-1133">Transmembrane helix</keyword>
<dbReference type="InterPro" id="IPR017939">
    <property type="entry name" value="G-Glutamylcylcotransferase"/>
</dbReference>
<dbReference type="EC" id="4.3.2.9" evidence="1"/>
<evidence type="ECO:0000256" key="3">
    <source>
        <dbReference type="SAM" id="Phobius"/>
    </source>
</evidence>
<keyword evidence="3" id="KW-0812">Transmembrane</keyword>
<protein>
    <recommendedName>
        <fullName evidence="1">gamma-glutamylcyclotransferase</fullName>
        <ecNumber evidence="1">4.3.2.9</ecNumber>
    </recommendedName>
</protein>
<dbReference type="EMBL" id="JASJQH010001466">
    <property type="protein sequence ID" value="KAK9761272.1"/>
    <property type="molecule type" value="Genomic_DNA"/>
</dbReference>